<comment type="similarity">
    <text evidence="1">Belongs to the short-chain dehydrogenases/reductases (SDR) family.</text>
</comment>
<protein>
    <submittedName>
        <fullName evidence="3">Putative 3-ketoacyl-acyl carrier protein reductase</fullName>
    </submittedName>
</protein>
<comment type="caution">
    <text evidence="3">The sequence shown here is derived from an EMBL/GenBank/DDBJ whole genome shotgun (WGS) entry which is preliminary data.</text>
</comment>
<proteinExistence type="inferred from homology"/>
<evidence type="ECO:0000256" key="1">
    <source>
        <dbReference type="ARBA" id="ARBA00006484"/>
    </source>
</evidence>
<sequence>MTDNNIKGRLALITGASGGIGAACARDLAIRGLHLALTYWKNKNALLDVVSKIRALTPETSKLRISIHQVDLSQVDQITRLFDEIRDHHHKHIDILVSNAGYGKRIVNIWYETTRDKIIR</sequence>
<dbReference type="InterPro" id="IPR002347">
    <property type="entry name" value="SDR_fam"/>
</dbReference>
<name>A0A420HKI6_9PEZI</name>
<dbReference type="OrthoDB" id="417891at2759"/>
<dbReference type="Proteomes" id="UP000286134">
    <property type="component" value="Unassembled WGS sequence"/>
</dbReference>
<dbReference type="GO" id="GO:0016614">
    <property type="term" value="F:oxidoreductase activity, acting on CH-OH group of donors"/>
    <property type="evidence" value="ECO:0007669"/>
    <property type="project" value="UniProtKB-ARBA"/>
</dbReference>
<reference evidence="3 4" key="1">
    <citation type="journal article" date="2018" name="BMC Genomics">
        <title>Comparative genome analyses reveal sequence features reflecting distinct modes of host-adaptation between dicot and monocot powdery mildew.</title>
        <authorList>
            <person name="Wu Y."/>
            <person name="Ma X."/>
            <person name="Pan Z."/>
            <person name="Kale S.D."/>
            <person name="Song Y."/>
            <person name="King H."/>
            <person name="Zhang Q."/>
            <person name="Presley C."/>
            <person name="Deng X."/>
            <person name="Wei C.I."/>
            <person name="Xiao S."/>
        </authorList>
    </citation>
    <scope>NUCLEOTIDE SEQUENCE [LARGE SCALE GENOMIC DNA]</scope>
    <source>
        <strain evidence="3">UMSG2</strain>
    </source>
</reference>
<evidence type="ECO:0000313" key="4">
    <source>
        <dbReference type="Proteomes" id="UP000286134"/>
    </source>
</evidence>
<dbReference type="EMBL" id="MCFK01007100">
    <property type="protein sequence ID" value="RKF57937.1"/>
    <property type="molecule type" value="Genomic_DNA"/>
</dbReference>
<dbReference type="PROSITE" id="PS51257">
    <property type="entry name" value="PROKAR_LIPOPROTEIN"/>
    <property type="match status" value="1"/>
</dbReference>
<evidence type="ECO:0000313" key="3">
    <source>
        <dbReference type="EMBL" id="RKF57937.1"/>
    </source>
</evidence>
<dbReference type="Pfam" id="PF00106">
    <property type="entry name" value="adh_short"/>
    <property type="match status" value="1"/>
</dbReference>
<dbReference type="AlphaFoldDB" id="A0A420HKI6"/>
<gene>
    <name evidence="3" type="ORF">OnM2_071048</name>
</gene>
<dbReference type="Gene3D" id="3.40.50.720">
    <property type="entry name" value="NAD(P)-binding Rossmann-like Domain"/>
    <property type="match status" value="1"/>
</dbReference>
<evidence type="ECO:0000256" key="2">
    <source>
        <dbReference type="ARBA" id="ARBA00023002"/>
    </source>
</evidence>
<organism evidence="3 4">
    <name type="scientific">Erysiphe neolycopersici</name>
    <dbReference type="NCBI Taxonomy" id="212602"/>
    <lineage>
        <taxon>Eukaryota</taxon>
        <taxon>Fungi</taxon>
        <taxon>Dikarya</taxon>
        <taxon>Ascomycota</taxon>
        <taxon>Pezizomycotina</taxon>
        <taxon>Leotiomycetes</taxon>
        <taxon>Erysiphales</taxon>
        <taxon>Erysiphaceae</taxon>
        <taxon>Erysiphe</taxon>
    </lineage>
</organism>
<keyword evidence="4" id="KW-1185">Reference proteome</keyword>
<dbReference type="InterPro" id="IPR036291">
    <property type="entry name" value="NAD(P)-bd_dom_sf"/>
</dbReference>
<dbReference type="SUPFAM" id="SSF51735">
    <property type="entry name" value="NAD(P)-binding Rossmann-fold domains"/>
    <property type="match status" value="1"/>
</dbReference>
<accession>A0A420HKI6</accession>
<dbReference type="PANTHER" id="PTHR48107">
    <property type="entry name" value="NADPH-DEPENDENT ALDEHYDE REDUCTASE-LIKE PROTEIN, CHLOROPLASTIC-RELATED"/>
    <property type="match status" value="1"/>
</dbReference>
<dbReference type="PANTHER" id="PTHR48107:SF7">
    <property type="entry name" value="RE15974P"/>
    <property type="match status" value="1"/>
</dbReference>
<keyword evidence="2" id="KW-0560">Oxidoreductase</keyword>
<dbReference type="PRINTS" id="PR00081">
    <property type="entry name" value="GDHRDH"/>
</dbReference>
<dbReference type="STRING" id="212602.A0A420HKI6"/>